<evidence type="ECO:0000313" key="4">
    <source>
        <dbReference type="Proteomes" id="UP000018934"/>
    </source>
</evidence>
<gene>
    <name evidence="3" type="ORF">DEHRE_09615</name>
</gene>
<feature type="region of interest" description="Disordered" evidence="1">
    <location>
        <begin position="157"/>
        <end position="178"/>
    </location>
</feature>
<keyword evidence="4" id="KW-1185">Reference proteome</keyword>
<evidence type="ECO:0000256" key="1">
    <source>
        <dbReference type="SAM" id="MobiDB-lite"/>
    </source>
</evidence>
<accession>A0ABM5P6J5</accession>
<evidence type="ECO:0000256" key="2">
    <source>
        <dbReference type="SAM" id="Phobius"/>
    </source>
</evidence>
<keyword evidence="2" id="KW-1133">Transmembrane helix</keyword>
<feature type="transmembrane region" description="Helical" evidence="2">
    <location>
        <begin position="63"/>
        <end position="84"/>
    </location>
</feature>
<name>A0ABM5P6J5_DEHRP</name>
<dbReference type="RefSeq" id="WP_025205836.1">
    <property type="nucleotide sequence ID" value="NZ_CP007033.1"/>
</dbReference>
<dbReference type="EMBL" id="CP007033">
    <property type="protein sequence ID" value="AHF10310.1"/>
    <property type="molecule type" value="Genomic_DNA"/>
</dbReference>
<organism evidence="3 4">
    <name type="scientific">Dehalobacter restrictus (strain DSM 9455 / PER-K23)</name>
    <dbReference type="NCBI Taxonomy" id="871738"/>
    <lineage>
        <taxon>Bacteria</taxon>
        <taxon>Bacillati</taxon>
        <taxon>Bacillota</taxon>
        <taxon>Clostridia</taxon>
        <taxon>Eubacteriales</taxon>
        <taxon>Desulfitobacteriaceae</taxon>
        <taxon>Dehalobacter</taxon>
    </lineage>
</organism>
<protein>
    <submittedName>
        <fullName evidence="3">Uncharacterized protein</fullName>
    </submittedName>
</protein>
<evidence type="ECO:0000313" key="3">
    <source>
        <dbReference type="EMBL" id="AHF10310.1"/>
    </source>
</evidence>
<reference evidence="3 4" key="1">
    <citation type="journal article" date="2013" name="Stand. Genomic Sci.">
        <title>Complete genome sequence of Dehalobacter restrictus PER-K23(T.).</title>
        <authorList>
            <person name="Kruse T."/>
            <person name="Maillard J."/>
            <person name="Goodwin L."/>
            <person name="Woyke T."/>
            <person name="Teshima H."/>
            <person name="Bruce D."/>
            <person name="Detter C."/>
            <person name="Tapia R."/>
            <person name="Han C."/>
            <person name="Huntemann M."/>
            <person name="Wei C.L."/>
            <person name="Han J."/>
            <person name="Chen A."/>
            <person name="Kyrpides N."/>
            <person name="Szeto E."/>
            <person name="Markowitz V."/>
            <person name="Ivanova N."/>
            <person name="Pagani I."/>
            <person name="Pati A."/>
            <person name="Pitluck S."/>
            <person name="Nolan M."/>
            <person name="Holliger C."/>
            <person name="Smidt H."/>
        </authorList>
    </citation>
    <scope>NUCLEOTIDE SEQUENCE [LARGE SCALE GENOMIC DNA]</scope>
    <source>
        <strain evidence="4">DSM 9455</strain>
    </source>
</reference>
<dbReference type="Proteomes" id="UP000018934">
    <property type="component" value="Chromosome"/>
</dbReference>
<sequence>MLKIGRSEDTIIIGLLGGLIGTIAMDVSNLLIFKAGKTETLYGHIAGGLFVAPYRTKRRENFILGQLAHLGIGSLWGIPLVYTLKKTGKDHYLIKGAAISMLSLGTLIGGQKVGFLKKFRLTKTYYSAIWNHLLHGLVSSQAIVMLANPTMIKKTNARERDTSFSRVKDSNIHHSLDT</sequence>
<feature type="transmembrane region" description="Helical" evidence="2">
    <location>
        <begin position="91"/>
        <end position="109"/>
    </location>
</feature>
<keyword evidence="2" id="KW-0472">Membrane</keyword>
<feature type="transmembrane region" description="Helical" evidence="2">
    <location>
        <begin position="12"/>
        <end position="33"/>
    </location>
</feature>
<proteinExistence type="predicted"/>
<keyword evidence="2" id="KW-0812">Transmembrane</keyword>